<dbReference type="InterPro" id="IPR000184">
    <property type="entry name" value="Bac_surfAg_D15"/>
</dbReference>
<dbReference type="EMBL" id="SRRZ01000191">
    <property type="protein sequence ID" value="NQE38220.1"/>
    <property type="molecule type" value="Genomic_DNA"/>
</dbReference>
<comment type="caution">
    <text evidence="4">The sequence shown here is derived from an EMBL/GenBank/DDBJ whole genome shotgun (WGS) entry which is preliminary data.</text>
</comment>
<evidence type="ECO:0000259" key="3">
    <source>
        <dbReference type="Pfam" id="PF01103"/>
    </source>
</evidence>
<evidence type="ECO:0000256" key="2">
    <source>
        <dbReference type="ARBA" id="ARBA00023136"/>
    </source>
</evidence>
<dbReference type="Pfam" id="PF01103">
    <property type="entry name" value="Omp85"/>
    <property type="match status" value="1"/>
</dbReference>
<evidence type="ECO:0000313" key="4">
    <source>
        <dbReference type="EMBL" id="NQE38220.1"/>
    </source>
</evidence>
<name>A0ABX2D8J3_9CYAN</name>
<dbReference type="Proteomes" id="UP000702425">
    <property type="component" value="Unassembled WGS sequence"/>
</dbReference>
<organism evidence="4 5">
    <name type="scientific">Microcoleus asticus IPMA8</name>
    <dbReference type="NCBI Taxonomy" id="2563858"/>
    <lineage>
        <taxon>Bacteria</taxon>
        <taxon>Bacillati</taxon>
        <taxon>Cyanobacteriota</taxon>
        <taxon>Cyanophyceae</taxon>
        <taxon>Oscillatoriophycideae</taxon>
        <taxon>Oscillatoriales</taxon>
        <taxon>Microcoleaceae</taxon>
        <taxon>Microcoleus</taxon>
        <taxon>Microcoleus asticus</taxon>
    </lineage>
</organism>
<evidence type="ECO:0000256" key="1">
    <source>
        <dbReference type="ARBA" id="ARBA00004370"/>
    </source>
</evidence>
<keyword evidence="2" id="KW-0472">Membrane</keyword>
<dbReference type="InterPro" id="IPR051544">
    <property type="entry name" value="TPS_OM_transporter"/>
</dbReference>
<keyword evidence="5" id="KW-1185">Reference proteome</keyword>
<proteinExistence type="predicted"/>
<accession>A0ABX2D8J3</accession>
<reference evidence="4 5" key="1">
    <citation type="journal article" date="2020" name="Sci. Rep.">
        <title>A novel cyanobacterial geosmin producer, revising GeoA distribution and dispersion patterns in Bacteria.</title>
        <authorList>
            <person name="Churro C."/>
            <person name="Semedo-Aguiar A.P."/>
            <person name="Silva A.D."/>
            <person name="Pereira-Leal J.B."/>
            <person name="Leite R.B."/>
        </authorList>
    </citation>
    <scope>NUCLEOTIDE SEQUENCE [LARGE SCALE GENOMIC DNA]</scope>
    <source>
        <strain evidence="4 5">IPMA8</strain>
    </source>
</reference>
<sequence length="105" mass="11790">MLSLLADSGIFASAELRYPILRTGDKQGVLQVTPFVDFGNVWTNSGVRAILEANTLLSVGLGLRWQYRERWNARGGWGIPLIGIKSSQRSLQERGLYFSVEFKPF</sequence>
<protein>
    <recommendedName>
        <fullName evidence="3">Bacterial surface antigen (D15) domain-containing protein</fullName>
    </recommendedName>
</protein>
<evidence type="ECO:0000313" key="5">
    <source>
        <dbReference type="Proteomes" id="UP000702425"/>
    </source>
</evidence>
<gene>
    <name evidence="4" type="ORF">E5S67_06005</name>
</gene>
<dbReference type="Gene3D" id="2.40.160.50">
    <property type="entry name" value="membrane protein fhac: a member of the omp85/tpsb transporter family"/>
    <property type="match status" value="1"/>
</dbReference>
<comment type="subcellular location">
    <subcellularLocation>
        <location evidence="1">Membrane</location>
    </subcellularLocation>
</comment>
<feature type="domain" description="Bacterial surface antigen (D15)" evidence="3">
    <location>
        <begin position="6"/>
        <end position="67"/>
    </location>
</feature>
<dbReference type="PANTHER" id="PTHR34597:SF3">
    <property type="entry name" value="OUTER MEMBRANE TRANSPORTER CDIB"/>
    <property type="match status" value="1"/>
</dbReference>
<dbReference type="PANTHER" id="PTHR34597">
    <property type="entry name" value="SLR1661 PROTEIN"/>
    <property type="match status" value="1"/>
</dbReference>